<dbReference type="SUPFAM" id="SSF81901">
    <property type="entry name" value="HCP-like"/>
    <property type="match status" value="3"/>
</dbReference>
<organism evidence="2 3">
    <name type="scientific">Prevotella communis</name>
    <dbReference type="NCBI Taxonomy" id="2913614"/>
    <lineage>
        <taxon>Bacteria</taxon>
        <taxon>Pseudomonadati</taxon>
        <taxon>Bacteroidota</taxon>
        <taxon>Bacteroidia</taxon>
        <taxon>Bacteroidales</taxon>
        <taxon>Prevotellaceae</taxon>
        <taxon>Prevotella</taxon>
    </lineage>
</organism>
<dbReference type="AlphaFoldDB" id="A0A1H0FQG3"/>
<dbReference type="PANTHER" id="PTHR11102:SF160">
    <property type="entry name" value="ERAD-ASSOCIATED E3 UBIQUITIN-PROTEIN LIGASE COMPONENT HRD3"/>
    <property type="match status" value="1"/>
</dbReference>
<dbReference type="EMBL" id="FNIW01000006">
    <property type="protein sequence ID" value="SDN96923.1"/>
    <property type="molecule type" value="Genomic_DNA"/>
</dbReference>
<reference evidence="3" key="1">
    <citation type="submission" date="2016-10" db="EMBL/GenBank/DDBJ databases">
        <authorList>
            <person name="de Groot N.N."/>
        </authorList>
    </citation>
    <scope>NUCLEOTIDE SEQUENCE [LARGE SCALE GENOMIC DNA]</scope>
    <source>
        <strain evidence="3">BP1-145</strain>
    </source>
</reference>
<evidence type="ECO:0000259" key="1">
    <source>
        <dbReference type="PROSITE" id="PS50104"/>
    </source>
</evidence>
<dbReference type="SUPFAM" id="SSF52200">
    <property type="entry name" value="Toll/Interleukin receptor TIR domain"/>
    <property type="match status" value="1"/>
</dbReference>
<comment type="caution">
    <text evidence="2">The sequence shown here is derived from an EMBL/GenBank/DDBJ whole genome shotgun (WGS) entry which is preliminary data.</text>
</comment>
<dbReference type="RefSeq" id="WP_091852794.1">
    <property type="nucleotide sequence ID" value="NZ_FNIW01000006.1"/>
</dbReference>
<dbReference type="Pfam" id="PF13676">
    <property type="entry name" value="TIR_2"/>
    <property type="match status" value="1"/>
</dbReference>
<dbReference type="InterPro" id="IPR011990">
    <property type="entry name" value="TPR-like_helical_dom_sf"/>
</dbReference>
<dbReference type="PANTHER" id="PTHR11102">
    <property type="entry name" value="SEL-1-LIKE PROTEIN"/>
    <property type="match status" value="1"/>
</dbReference>
<gene>
    <name evidence="2" type="ORF">SAMN04487900_10639</name>
</gene>
<dbReference type="InterPro" id="IPR000157">
    <property type="entry name" value="TIR_dom"/>
</dbReference>
<dbReference type="Gene3D" id="3.40.50.10140">
    <property type="entry name" value="Toll/interleukin-1 receptor homology (TIR) domain"/>
    <property type="match status" value="1"/>
</dbReference>
<feature type="domain" description="TIR" evidence="1">
    <location>
        <begin position="3"/>
        <end position="133"/>
    </location>
</feature>
<evidence type="ECO:0000313" key="3">
    <source>
        <dbReference type="Proteomes" id="UP000199134"/>
    </source>
</evidence>
<dbReference type="GO" id="GO:0007165">
    <property type="term" value="P:signal transduction"/>
    <property type="evidence" value="ECO:0007669"/>
    <property type="project" value="InterPro"/>
</dbReference>
<dbReference type="Pfam" id="PF08238">
    <property type="entry name" value="Sel1"/>
    <property type="match status" value="11"/>
</dbReference>
<dbReference type="Proteomes" id="UP000199134">
    <property type="component" value="Unassembled WGS sequence"/>
</dbReference>
<protein>
    <submittedName>
        <fullName evidence="2">TPR repeat</fullName>
    </submittedName>
</protein>
<dbReference type="InterPro" id="IPR006597">
    <property type="entry name" value="Sel1-like"/>
</dbReference>
<dbReference type="SMART" id="SM00671">
    <property type="entry name" value="SEL1"/>
    <property type="match status" value="11"/>
</dbReference>
<dbReference type="Gene3D" id="1.25.40.10">
    <property type="entry name" value="Tetratricopeptide repeat domain"/>
    <property type="match status" value="1"/>
</dbReference>
<accession>A0A1H0FQG3</accession>
<dbReference type="OrthoDB" id="1078267at2"/>
<dbReference type="PROSITE" id="PS50104">
    <property type="entry name" value="TIR"/>
    <property type="match status" value="1"/>
</dbReference>
<proteinExistence type="predicted"/>
<name>A0A1H0FQG3_9BACT</name>
<dbReference type="InterPro" id="IPR050767">
    <property type="entry name" value="Sel1_AlgK"/>
</dbReference>
<evidence type="ECO:0000313" key="2">
    <source>
        <dbReference type="EMBL" id="SDN96923.1"/>
    </source>
</evidence>
<dbReference type="InterPro" id="IPR035897">
    <property type="entry name" value="Toll_tir_struct_dom_sf"/>
</dbReference>
<sequence>MDTKYDVFLSYSTFDKLIAEAVCGYLESHQVRCFVAYRDIPKGTQWPKIIPSAIKSSLLMVAIFSLEFNRSEQTDNEISIADKRHIPILTFKIADEDFDGIKEYFLTKSNWIEAFPNPEKHFGQLLNSVRLLLGIKCEDTRIYTHTIITPEQKIADGYLQKGLHLRNGIDGQCDFALSAYYLQKSAKLGNAEAEYYMGIVYYEGNGLPHNWQKAHEWFEKSIEHGYPKAMRMLAKMYHYAIGVNQNIMKALDLYTQAAEAGDGTAMKALGQVYHTGELGVKDDNRSSKYYLNAYNCLYEQALGDNDPEAQYEIGCSYLDGEGIEQDYIQAREWFERAYTNHYFSALNTLGWLYYSGMGVAKDYIKYHKLQLQAAQAGCRAAQRNLAYDYRQGKGVRKNLKLAYEWQLKAANGGWQDAQLCMAIDYLLGDAYVGKDVLKAQQWFEKAINSGSLSAMVKYGIAIEEGEIKVDNAYEKAFLLYKKAAVMNYYWAFYSLGNCYYYGQGTEKNYTHAFRWYSRIADIYTEMLLRGEDHFLSYEGAGTIRNSDFNNNEQAMFAQVFENLAWIYRNGKGIERDNHLAQYWDDVAKKLPRKPKVKPE</sequence>